<accession>A0AAD9S5Z7</accession>
<dbReference type="Proteomes" id="UP001265746">
    <property type="component" value="Unassembled WGS sequence"/>
</dbReference>
<organism evidence="3 4">
    <name type="scientific">Phomopsis amygdali</name>
    <name type="common">Fusicoccum amygdali</name>
    <dbReference type="NCBI Taxonomy" id="1214568"/>
    <lineage>
        <taxon>Eukaryota</taxon>
        <taxon>Fungi</taxon>
        <taxon>Dikarya</taxon>
        <taxon>Ascomycota</taxon>
        <taxon>Pezizomycotina</taxon>
        <taxon>Sordariomycetes</taxon>
        <taxon>Sordariomycetidae</taxon>
        <taxon>Diaporthales</taxon>
        <taxon>Diaporthaceae</taxon>
        <taxon>Diaporthe</taxon>
    </lineage>
</organism>
<dbReference type="Pfam" id="PF21897">
    <property type="entry name" value="DUF6919"/>
    <property type="match status" value="1"/>
</dbReference>
<evidence type="ECO:0000256" key="1">
    <source>
        <dbReference type="SAM" id="MobiDB-lite"/>
    </source>
</evidence>
<feature type="region of interest" description="Disordered" evidence="1">
    <location>
        <begin position="1"/>
        <end position="20"/>
    </location>
</feature>
<reference evidence="3" key="1">
    <citation type="submission" date="2023-06" db="EMBL/GenBank/DDBJ databases">
        <authorList>
            <person name="Noh H."/>
        </authorList>
    </citation>
    <scope>NUCLEOTIDE SEQUENCE</scope>
    <source>
        <strain evidence="3">DUCC20226</strain>
    </source>
</reference>
<protein>
    <recommendedName>
        <fullName evidence="2">DUF6919 domain-containing protein</fullName>
    </recommendedName>
</protein>
<name>A0AAD9S5Z7_PHOAM</name>
<proteinExistence type="predicted"/>
<feature type="domain" description="DUF6919" evidence="2">
    <location>
        <begin position="32"/>
        <end position="103"/>
    </location>
</feature>
<evidence type="ECO:0000313" key="4">
    <source>
        <dbReference type="Proteomes" id="UP001265746"/>
    </source>
</evidence>
<keyword evidence="4" id="KW-1185">Reference proteome</keyword>
<dbReference type="EMBL" id="JAUJFL010000009">
    <property type="protein sequence ID" value="KAK2597902.1"/>
    <property type="molecule type" value="Genomic_DNA"/>
</dbReference>
<sequence length="269" mass="30623">MDETIAQEAENIEDRGLPGKHDPNLRNDILGLWQQATNWYTLTELNRRYLEGRLALCPSYDFPVEPETEFFSRLLELHDYGIISTNSCPGTRPEDGERSQRAFLFFNIPTRGLRATSPYALYSFVQALVASTEVYAHVRFQYYNAPYGIQRDAIIDGLMQRGSYNNLPRIDDDAWRGEGWSYDRDDQGHACTLNFVQAVSLSEHGTGIEDSRIQTCGSSFRDDENPISASHRADPLQISVVARNWNYTAIGELIERLLTRSGILPAYSR</sequence>
<evidence type="ECO:0000259" key="2">
    <source>
        <dbReference type="Pfam" id="PF21897"/>
    </source>
</evidence>
<gene>
    <name evidence="3" type="ORF">N8I77_012655</name>
</gene>
<comment type="caution">
    <text evidence="3">The sequence shown here is derived from an EMBL/GenBank/DDBJ whole genome shotgun (WGS) entry which is preliminary data.</text>
</comment>
<dbReference type="InterPro" id="IPR054212">
    <property type="entry name" value="DUF6919"/>
</dbReference>
<dbReference type="AlphaFoldDB" id="A0AAD9S5Z7"/>
<evidence type="ECO:0000313" key="3">
    <source>
        <dbReference type="EMBL" id="KAK2597902.1"/>
    </source>
</evidence>